<gene>
    <name evidence="2" type="ORF">GCM10009827_055350</name>
</gene>
<sequence length="483" mass="51684">MLDARGDDGHAPHPTDARRRGRPVKPVVGYHPPADFAHRMRRAREADGNPSYQVMAQRVNSNQTTLSKADSGLQIPSWEHLELYLKSVNEDPSTFDEWRAARADAISRAARFQPDLGDDADRLAARRALRSLIAAQGVDEQTIGRRRAETEEHGAPAELPDPVPAAQRLRPRPLLPTRWTDDELLWRLYLSGGTPDAAEQWKARLEQLPPGPPPWRRRGVVVPAVAAALVVLTVAGLWLAGGTGDTPARTGVAASGGPARTPTPPPPTLTPGAPAQAELDAVIAAIDPAEAAAGDHAHVDVVITTYGPPPEYLNTTSNVNEELDWSPAAPGRVRTYGTGATSSPEPLPPGPPAGAAGPPSADPVQLQRTLEGVERPGAAALLRRLGELCVAYPLRAPERIAVLRMLRGTPGLAYRGKTIADRLGLPGKAFSADGPDGVRETVVFDPGTGRLLVHESTIQRQNGVPVTTRQIVYVRSVWDDQPD</sequence>
<feature type="compositionally biased region" description="Basic and acidic residues" evidence="1">
    <location>
        <begin position="142"/>
        <end position="155"/>
    </location>
</feature>
<feature type="region of interest" description="Disordered" evidence="1">
    <location>
        <begin position="242"/>
        <end position="271"/>
    </location>
</feature>
<feature type="region of interest" description="Disordered" evidence="1">
    <location>
        <begin position="1"/>
        <end position="32"/>
    </location>
</feature>
<feature type="region of interest" description="Disordered" evidence="1">
    <location>
        <begin position="331"/>
        <end position="363"/>
    </location>
</feature>
<reference evidence="2 3" key="1">
    <citation type="journal article" date="2019" name="Int. J. Syst. Evol. Microbiol.">
        <title>The Global Catalogue of Microorganisms (GCM) 10K type strain sequencing project: providing services to taxonomists for standard genome sequencing and annotation.</title>
        <authorList>
            <consortium name="The Broad Institute Genomics Platform"/>
            <consortium name="The Broad Institute Genome Sequencing Center for Infectious Disease"/>
            <person name="Wu L."/>
            <person name="Ma J."/>
        </authorList>
    </citation>
    <scope>NUCLEOTIDE SEQUENCE [LARGE SCALE GENOMIC DNA]</scope>
    <source>
        <strain evidence="2 3">JCM 15933</strain>
    </source>
</reference>
<dbReference type="EMBL" id="BAAAQD010000011">
    <property type="protein sequence ID" value="GAA1530629.1"/>
    <property type="molecule type" value="Genomic_DNA"/>
</dbReference>
<name>A0ABN2B2I8_9ACTN</name>
<evidence type="ECO:0000313" key="3">
    <source>
        <dbReference type="Proteomes" id="UP001501470"/>
    </source>
</evidence>
<evidence type="ECO:0008006" key="4">
    <source>
        <dbReference type="Google" id="ProtNLM"/>
    </source>
</evidence>
<organism evidence="2 3">
    <name type="scientific">Dactylosporangium maewongense</name>
    <dbReference type="NCBI Taxonomy" id="634393"/>
    <lineage>
        <taxon>Bacteria</taxon>
        <taxon>Bacillati</taxon>
        <taxon>Actinomycetota</taxon>
        <taxon>Actinomycetes</taxon>
        <taxon>Micromonosporales</taxon>
        <taxon>Micromonosporaceae</taxon>
        <taxon>Dactylosporangium</taxon>
    </lineage>
</organism>
<evidence type="ECO:0000256" key="1">
    <source>
        <dbReference type="SAM" id="MobiDB-lite"/>
    </source>
</evidence>
<evidence type="ECO:0000313" key="2">
    <source>
        <dbReference type="EMBL" id="GAA1530629.1"/>
    </source>
</evidence>
<dbReference type="Proteomes" id="UP001501470">
    <property type="component" value="Unassembled WGS sequence"/>
</dbReference>
<feature type="region of interest" description="Disordered" evidence="1">
    <location>
        <begin position="140"/>
        <end position="168"/>
    </location>
</feature>
<feature type="compositionally biased region" description="Low complexity" evidence="1">
    <location>
        <begin position="353"/>
        <end position="363"/>
    </location>
</feature>
<proteinExistence type="predicted"/>
<feature type="compositionally biased region" description="Basic and acidic residues" evidence="1">
    <location>
        <begin position="1"/>
        <end position="18"/>
    </location>
</feature>
<dbReference type="RefSeq" id="WP_344505056.1">
    <property type="nucleotide sequence ID" value="NZ_BAAAQD010000011.1"/>
</dbReference>
<comment type="caution">
    <text evidence="2">The sequence shown here is derived from an EMBL/GenBank/DDBJ whole genome shotgun (WGS) entry which is preliminary data.</text>
</comment>
<keyword evidence="3" id="KW-1185">Reference proteome</keyword>
<accession>A0ABN2B2I8</accession>
<protein>
    <recommendedName>
        <fullName evidence="4">Helix-turn-helix protein</fullName>
    </recommendedName>
</protein>